<evidence type="ECO:0000256" key="4">
    <source>
        <dbReference type="ARBA" id="ARBA00022598"/>
    </source>
</evidence>
<protein>
    <recommendedName>
        <fullName evidence="13">Threonine--tRNA ligase</fullName>
        <ecNumber evidence="13">6.1.1.3</ecNumber>
    </recommendedName>
    <alternativeName>
        <fullName evidence="13">Threonyl-tRNA synthetase</fullName>
        <shortName evidence="13">ThrRS</shortName>
    </alternativeName>
</protein>
<dbReference type="SUPFAM" id="SSF81271">
    <property type="entry name" value="TGS-like"/>
    <property type="match status" value="1"/>
</dbReference>
<dbReference type="GO" id="GO:0006435">
    <property type="term" value="P:threonyl-tRNA aminoacylation"/>
    <property type="evidence" value="ECO:0007669"/>
    <property type="project" value="UniProtKB-UniRule"/>
</dbReference>
<dbReference type="Pfam" id="PF07973">
    <property type="entry name" value="tRNA_SAD"/>
    <property type="match status" value="1"/>
</dbReference>
<dbReference type="Proteomes" id="UP000255230">
    <property type="component" value="Unassembled WGS sequence"/>
</dbReference>
<dbReference type="InterPro" id="IPR006195">
    <property type="entry name" value="aa-tRNA-synth_II"/>
</dbReference>
<comment type="cofactor">
    <cofactor evidence="13">
        <name>Zn(2+)</name>
        <dbReference type="ChEBI" id="CHEBI:29105"/>
    </cofactor>
    <text evidence="13">Binds 1 zinc ion per subunit.</text>
</comment>
<feature type="domain" description="Aminoacyl-transfer RNA synthetases class-II family profile" evidence="14">
    <location>
        <begin position="242"/>
        <end position="533"/>
    </location>
</feature>
<evidence type="ECO:0000256" key="1">
    <source>
        <dbReference type="ARBA" id="ARBA00008226"/>
    </source>
</evidence>
<dbReference type="InterPro" id="IPR033728">
    <property type="entry name" value="ThrRS_core"/>
</dbReference>
<dbReference type="FunFam" id="3.30.930.10:FF:000002">
    <property type="entry name" value="Threonine--tRNA ligase"/>
    <property type="match status" value="1"/>
</dbReference>
<comment type="similarity">
    <text evidence="1 13">Belongs to the class-II aminoacyl-tRNA synthetase family.</text>
</comment>
<feature type="binding site" evidence="13">
    <location>
        <position position="333"/>
    </location>
    <ligand>
        <name>Zn(2+)</name>
        <dbReference type="ChEBI" id="CHEBI:29105"/>
        <note>catalytic</note>
    </ligand>
</feature>
<feature type="binding site" evidence="13">
    <location>
        <position position="510"/>
    </location>
    <ligand>
        <name>Zn(2+)</name>
        <dbReference type="ChEBI" id="CHEBI:29105"/>
        <note>catalytic</note>
    </ligand>
</feature>
<keyword evidence="7 13" id="KW-0862">Zinc</keyword>
<keyword evidence="2 13" id="KW-0963">Cytoplasm</keyword>
<reference evidence="16 17" key="1">
    <citation type="submission" date="2018-06" db="EMBL/GenBank/DDBJ databases">
        <authorList>
            <consortium name="Pathogen Informatics"/>
            <person name="Doyle S."/>
        </authorList>
    </citation>
    <scope>NUCLEOTIDE SEQUENCE [LARGE SCALE GENOMIC DNA]</scope>
    <source>
        <strain evidence="16 17">NCTC10465</strain>
    </source>
</reference>
<keyword evidence="17" id="KW-1185">Reference proteome</keyword>
<dbReference type="GO" id="GO:0046872">
    <property type="term" value="F:metal ion binding"/>
    <property type="evidence" value="ECO:0007669"/>
    <property type="project" value="UniProtKB-KW"/>
</dbReference>
<accession>A0A378Q6P4</accession>
<dbReference type="InterPro" id="IPR002320">
    <property type="entry name" value="Thr-tRNA-ligase_IIa"/>
</dbReference>
<evidence type="ECO:0000256" key="10">
    <source>
        <dbReference type="ARBA" id="ARBA00022917"/>
    </source>
</evidence>
<dbReference type="HAMAP" id="MF_00184">
    <property type="entry name" value="Thr_tRNA_synth"/>
    <property type="match status" value="1"/>
</dbReference>
<evidence type="ECO:0000256" key="5">
    <source>
        <dbReference type="ARBA" id="ARBA00022723"/>
    </source>
</evidence>
<dbReference type="Pfam" id="PF02824">
    <property type="entry name" value="TGS"/>
    <property type="match status" value="1"/>
</dbReference>
<dbReference type="InterPro" id="IPR012676">
    <property type="entry name" value="TGS-like"/>
</dbReference>
<dbReference type="NCBIfam" id="TIGR00418">
    <property type="entry name" value="thrS"/>
    <property type="match status" value="1"/>
</dbReference>
<dbReference type="SUPFAM" id="SSF52954">
    <property type="entry name" value="Class II aaRS ABD-related"/>
    <property type="match status" value="1"/>
</dbReference>
<comment type="subunit">
    <text evidence="13">Homodimer.</text>
</comment>
<keyword evidence="10 13" id="KW-0648">Protein biosynthesis</keyword>
<evidence type="ECO:0000256" key="13">
    <source>
        <dbReference type="HAMAP-Rule" id="MF_00184"/>
    </source>
</evidence>
<dbReference type="GeneID" id="35779784"/>
<dbReference type="Pfam" id="PF03129">
    <property type="entry name" value="HGTP_anticodon"/>
    <property type="match status" value="1"/>
</dbReference>
<organism evidence="16 17">
    <name type="scientific">Faucicola osloensis</name>
    <name type="common">Moraxella osloensis</name>
    <dbReference type="NCBI Taxonomy" id="34062"/>
    <lineage>
        <taxon>Bacteria</taxon>
        <taxon>Pseudomonadati</taxon>
        <taxon>Pseudomonadota</taxon>
        <taxon>Gammaproteobacteria</taxon>
        <taxon>Moraxellales</taxon>
        <taxon>Moraxellaceae</taxon>
        <taxon>Faucicola</taxon>
    </lineage>
</organism>
<dbReference type="AlphaFoldDB" id="A0A378Q6P4"/>
<dbReference type="InterPro" id="IPR045864">
    <property type="entry name" value="aa-tRNA-synth_II/BPL/LPL"/>
</dbReference>
<evidence type="ECO:0000256" key="6">
    <source>
        <dbReference type="ARBA" id="ARBA00022741"/>
    </source>
</evidence>
<proteinExistence type="inferred from homology"/>
<dbReference type="PRINTS" id="PR01047">
    <property type="entry name" value="TRNASYNTHTHR"/>
</dbReference>
<evidence type="ECO:0000256" key="12">
    <source>
        <dbReference type="ARBA" id="ARBA00049515"/>
    </source>
</evidence>
<dbReference type="GO" id="GO:0000049">
    <property type="term" value="F:tRNA binding"/>
    <property type="evidence" value="ECO:0007669"/>
    <property type="project" value="UniProtKB-KW"/>
</dbReference>
<dbReference type="InterPro" id="IPR002314">
    <property type="entry name" value="aa-tRNA-synt_IIb"/>
</dbReference>
<keyword evidence="11 13" id="KW-0030">Aminoacyl-tRNA synthetase</keyword>
<comment type="subcellular location">
    <subcellularLocation>
        <location evidence="13">Cytoplasm</location>
    </subcellularLocation>
</comment>
<evidence type="ECO:0000256" key="8">
    <source>
        <dbReference type="ARBA" id="ARBA00022840"/>
    </source>
</evidence>
<dbReference type="SUPFAM" id="SSF55186">
    <property type="entry name" value="ThrRS/AlaRS common domain"/>
    <property type="match status" value="1"/>
</dbReference>
<dbReference type="GO" id="GO:0005829">
    <property type="term" value="C:cytosol"/>
    <property type="evidence" value="ECO:0007669"/>
    <property type="project" value="TreeGrafter"/>
</dbReference>
<feature type="binding site" evidence="13">
    <location>
        <position position="384"/>
    </location>
    <ligand>
        <name>Zn(2+)</name>
        <dbReference type="ChEBI" id="CHEBI:29105"/>
        <note>catalytic</note>
    </ligand>
</feature>
<dbReference type="PROSITE" id="PS50862">
    <property type="entry name" value="AA_TRNA_LIGASE_II"/>
    <property type="match status" value="1"/>
</dbReference>
<dbReference type="FunFam" id="3.30.980.10:FF:000005">
    <property type="entry name" value="Threonyl-tRNA synthetase, mitochondrial"/>
    <property type="match status" value="1"/>
</dbReference>
<dbReference type="RefSeq" id="WP_062332738.1">
    <property type="nucleotide sequence ID" value="NZ_CBCRZU010000004.1"/>
</dbReference>
<comment type="catalytic activity">
    <reaction evidence="12 13">
        <text>tRNA(Thr) + L-threonine + ATP = L-threonyl-tRNA(Thr) + AMP + diphosphate + H(+)</text>
        <dbReference type="Rhea" id="RHEA:24624"/>
        <dbReference type="Rhea" id="RHEA-COMP:9670"/>
        <dbReference type="Rhea" id="RHEA-COMP:9704"/>
        <dbReference type="ChEBI" id="CHEBI:15378"/>
        <dbReference type="ChEBI" id="CHEBI:30616"/>
        <dbReference type="ChEBI" id="CHEBI:33019"/>
        <dbReference type="ChEBI" id="CHEBI:57926"/>
        <dbReference type="ChEBI" id="CHEBI:78442"/>
        <dbReference type="ChEBI" id="CHEBI:78534"/>
        <dbReference type="ChEBI" id="CHEBI:456215"/>
        <dbReference type="EC" id="6.1.1.3"/>
    </reaction>
</comment>
<dbReference type="CDD" id="cd01667">
    <property type="entry name" value="TGS_ThrRS"/>
    <property type="match status" value="1"/>
</dbReference>
<sequence length="642" mass="73726">MVAITLPNGDIKQFDGQTSVMEVAQSIGAGLAKATVAGRVNGKLVDACDPITEDASVQIITPKDEEGVEIIRHSTAHLLGHAVKQLYPEVKMVIGPVIEEGFYYDIYSERPFTPEDMEKIEARMTQLINQDYDVIKKMTPRDEVIKVFQDRGETYKLRLIEDMPNETQMGLYYHQEYVDMCRGPHVPNTRFLKAFKLTKMSGAYWRGDAKNEQLQRIYGTAWADKKDLKAYIQRIEEAEKRDHRKIGKALDLFHMQEEAPGMVFWHPNGWTMWQVLEQYMRKVQKDNGYLEIKTPQIVDRSLWEKSGHWENYGDMMFTTHSEKRDYAIKPMNCPCHVQVFNQGLKSYRDLPLRLAEFGSCHRNEPSGSLHGIMRVRGFTQDDAHIFCSNEQIKQEAQDFIKLTLDVYKDFGFDDVQMKLSTRPEKRVGADELWDLAEKDLADALDNAGLDWQYLPGEGAFYGPKIEFSLKDCLGRVWQCGTLQLDFNLPERLGAEFVNEQGERERPVMLHRAILGSFERFIGMLIEHYAGWMPVWLAPQQVVVMNITDNQAAACQKVAEQLNEAGLRVITDLRNEKIGFKIRERTLERIPYMIVMGDKEVESNQVNVRTREGDNLGVMSIDAFIDLVNQATAQKGRVKSKTA</sequence>
<evidence type="ECO:0000313" key="16">
    <source>
        <dbReference type="EMBL" id="STY96409.1"/>
    </source>
</evidence>
<dbReference type="Gene3D" id="3.30.54.20">
    <property type="match status" value="1"/>
</dbReference>
<keyword evidence="9 13" id="KW-0694">RNA-binding</keyword>
<evidence type="ECO:0000259" key="14">
    <source>
        <dbReference type="PROSITE" id="PS50862"/>
    </source>
</evidence>
<dbReference type="PANTHER" id="PTHR11451:SF44">
    <property type="entry name" value="THREONINE--TRNA LIGASE, CHLOROPLASTIC_MITOCHONDRIAL 2"/>
    <property type="match status" value="1"/>
</dbReference>
<dbReference type="FunFam" id="3.10.20.30:FF:000005">
    <property type="entry name" value="Threonine--tRNA ligase"/>
    <property type="match status" value="1"/>
</dbReference>
<dbReference type="SMART" id="SM00863">
    <property type="entry name" value="tRNA_SAD"/>
    <property type="match status" value="1"/>
</dbReference>
<dbReference type="Pfam" id="PF00587">
    <property type="entry name" value="tRNA-synt_2b"/>
    <property type="match status" value="1"/>
</dbReference>
<keyword evidence="8 13" id="KW-0067">ATP-binding</keyword>
<keyword evidence="3 13" id="KW-0820">tRNA-binding</keyword>
<dbReference type="InterPro" id="IPR012947">
    <property type="entry name" value="tRNA_SAD"/>
</dbReference>
<dbReference type="EMBL" id="UGPY01000001">
    <property type="protein sequence ID" value="STY96409.1"/>
    <property type="molecule type" value="Genomic_DNA"/>
</dbReference>
<keyword evidence="5 13" id="KW-0479">Metal-binding</keyword>
<dbReference type="PROSITE" id="PS51880">
    <property type="entry name" value="TGS"/>
    <property type="match status" value="1"/>
</dbReference>
<dbReference type="FunFam" id="3.30.54.20:FF:000002">
    <property type="entry name" value="Threonine--tRNA ligase"/>
    <property type="match status" value="1"/>
</dbReference>
<dbReference type="EC" id="6.1.1.3" evidence="13"/>
<dbReference type="Gene3D" id="3.30.980.10">
    <property type="entry name" value="Threonyl-trna Synthetase, Chain A, domain 2"/>
    <property type="match status" value="1"/>
</dbReference>
<name>A0A378Q6P4_FAUOS</name>
<evidence type="ECO:0000256" key="3">
    <source>
        <dbReference type="ARBA" id="ARBA00022555"/>
    </source>
</evidence>
<dbReference type="KEGG" id="mos:AXE82_06480"/>
<dbReference type="PANTHER" id="PTHR11451">
    <property type="entry name" value="THREONINE-TRNA LIGASE"/>
    <property type="match status" value="1"/>
</dbReference>
<dbReference type="InterPro" id="IPR047246">
    <property type="entry name" value="ThrRS_anticodon"/>
</dbReference>
<dbReference type="SUPFAM" id="SSF55681">
    <property type="entry name" value="Class II aaRS and biotin synthetases"/>
    <property type="match status" value="1"/>
</dbReference>
<feature type="region of interest" description="Catalytic" evidence="13">
    <location>
        <begin position="242"/>
        <end position="533"/>
    </location>
</feature>
<evidence type="ECO:0000313" key="17">
    <source>
        <dbReference type="Proteomes" id="UP000255230"/>
    </source>
</evidence>
<dbReference type="Gene3D" id="3.10.20.30">
    <property type="match status" value="1"/>
</dbReference>
<keyword evidence="6 13" id="KW-0547">Nucleotide-binding</keyword>
<dbReference type="InterPro" id="IPR004095">
    <property type="entry name" value="TGS"/>
</dbReference>
<gene>
    <name evidence="13 16" type="primary">thrS</name>
    <name evidence="16" type="ORF">NCTC10465_00158</name>
</gene>
<evidence type="ECO:0000256" key="2">
    <source>
        <dbReference type="ARBA" id="ARBA00022490"/>
    </source>
</evidence>
<feature type="domain" description="TGS" evidence="15">
    <location>
        <begin position="1"/>
        <end position="61"/>
    </location>
</feature>
<dbReference type="InterPro" id="IPR012675">
    <property type="entry name" value="Beta-grasp_dom_sf"/>
</dbReference>
<keyword evidence="4 13" id="KW-0436">Ligase</keyword>
<dbReference type="InterPro" id="IPR036621">
    <property type="entry name" value="Anticodon-bd_dom_sf"/>
</dbReference>
<dbReference type="GO" id="GO:0004829">
    <property type="term" value="F:threonine-tRNA ligase activity"/>
    <property type="evidence" value="ECO:0007669"/>
    <property type="project" value="UniProtKB-UniRule"/>
</dbReference>
<evidence type="ECO:0000259" key="15">
    <source>
        <dbReference type="PROSITE" id="PS51880"/>
    </source>
</evidence>
<evidence type="ECO:0000256" key="11">
    <source>
        <dbReference type="ARBA" id="ARBA00023146"/>
    </source>
</evidence>
<dbReference type="CDD" id="cd00860">
    <property type="entry name" value="ThrRS_anticodon"/>
    <property type="match status" value="1"/>
</dbReference>
<evidence type="ECO:0000256" key="9">
    <source>
        <dbReference type="ARBA" id="ARBA00022884"/>
    </source>
</evidence>
<dbReference type="InterPro" id="IPR018163">
    <property type="entry name" value="Thr/Ala-tRNA-synth_IIc_edit"/>
</dbReference>
<dbReference type="FunFam" id="3.40.50.800:FF:000001">
    <property type="entry name" value="Threonine--tRNA ligase"/>
    <property type="match status" value="1"/>
</dbReference>
<dbReference type="Gene3D" id="3.40.50.800">
    <property type="entry name" value="Anticodon-binding domain"/>
    <property type="match status" value="1"/>
</dbReference>
<dbReference type="InterPro" id="IPR004154">
    <property type="entry name" value="Anticodon-bd"/>
</dbReference>
<evidence type="ECO:0000256" key="7">
    <source>
        <dbReference type="ARBA" id="ARBA00022833"/>
    </source>
</evidence>
<dbReference type="GO" id="GO:0005524">
    <property type="term" value="F:ATP binding"/>
    <property type="evidence" value="ECO:0007669"/>
    <property type="project" value="UniProtKB-UniRule"/>
</dbReference>
<dbReference type="Gene3D" id="3.30.930.10">
    <property type="entry name" value="Bira Bifunctional Protein, Domain 2"/>
    <property type="match status" value="1"/>
</dbReference>
<dbReference type="CDD" id="cd00771">
    <property type="entry name" value="ThrRS_core"/>
    <property type="match status" value="1"/>
</dbReference>